<sequence>MSIVVTEGLESLTPAVSSSIPGQEELPGSLYRRPPEAADSLDRPPWNVVKRRWMASAMAPEADLLGVEVSPRTDRGALGEFAEAGMRQYFHRPVPLASSAFLDTHVKTDSNATIASRGVDSGMEDTATKARVLKWSWGGHVRSRQDAERQVGHDDMESETRKKEEKKIEAYVGENCIEKVCNSLEILGGTLQHEFMRIDDSFSDYFTPRAEQVRLKSASVGIIELSFVSQDCSAFWDGTTSHTAGISMEAVNALYPSHVISRKGNIAWPPRSPDLTVCDFFLWGHLKTKVFGGNSPRTIPALKQRIREKVAAISVNVLRGIMQQFVARLEECVRFNGATPSSPDWRPDPPPACDVILRPPQINGICSQFMCLNLLNP</sequence>
<gene>
    <name evidence="2" type="ORF">ANN_11386</name>
</gene>
<dbReference type="Gene3D" id="3.30.420.10">
    <property type="entry name" value="Ribonuclease H-like superfamily/Ribonuclease H"/>
    <property type="match status" value="1"/>
</dbReference>
<comment type="caution">
    <text evidence="2">The sequence shown here is derived from an EMBL/GenBank/DDBJ whole genome shotgun (WGS) entry which is preliminary data.</text>
</comment>
<name>A0ABQ8T6L3_PERAM</name>
<dbReference type="InterPro" id="IPR036397">
    <property type="entry name" value="RNaseH_sf"/>
</dbReference>
<dbReference type="EMBL" id="JAJSOF020000015">
    <property type="protein sequence ID" value="KAJ4441530.1"/>
    <property type="molecule type" value="Genomic_DNA"/>
</dbReference>
<dbReference type="Proteomes" id="UP001148838">
    <property type="component" value="Unassembled WGS sequence"/>
</dbReference>
<keyword evidence="3" id="KW-1185">Reference proteome</keyword>
<dbReference type="PANTHER" id="PTHR47326">
    <property type="entry name" value="TRANSPOSABLE ELEMENT TC3 TRANSPOSASE-LIKE PROTEIN"/>
    <property type="match status" value="1"/>
</dbReference>
<organism evidence="2 3">
    <name type="scientific">Periplaneta americana</name>
    <name type="common">American cockroach</name>
    <name type="synonym">Blatta americana</name>
    <dbReference type="NCBI Taxonomy" id="6978"/>
    <lineage>
        <taxon>Eukaryota</taxon>
        <taxon>Metazoa</taxon>
        <taxon>Ecdysozoa</taxon>
        <taxon>Arthropoda</taxon>
        <taxon>Hexapoda</taxon>
        <taxon>Insecta</taxon>
        <taxon>Pterygota</taxon>
        <taxon>Neoptera</taxon>
        <taxon>Polyneoptera</taxon>
        <taxon>Dictyoptera</taxon>
        <taxon>Blattodea</taxon>
        <taxon>Blattoidea</taxon>
        <taxon>Blattidae</taxon>
        <taxon>Blattinae</taxon>
        <taxon>Periplaneta</taxon>
    </lineage>
</organism>
<feature type="compositionally biased region" description="Basic and acidic residues" evidence="1">
    <location>
        <begin position="33"/>
        <end position="42"/>
    </location>
</feature>
<reference evidence="2 3" key="1">
    <citation type="journal article" date="2022" name="Allergy">
        <title>Genome assembly and annotation of Periplaneta americana reveal a comprehensive cockroach allergen profile.</title>
        <authorList>
            <person name="Wang L."/>
            <person name="Xiong Q."/>
            <person name="Saelim N."/>
            <person name="Wang L."/>
            <person name="Nong W."/>
            <person name="Wan A.T."/>
            <person name="Shi M."/>
            <person name="Liu X."/>
            <person name="Cao Q."/>
            <person name="Hui J.H.L."/>
            <person name="Sookrung N."/>
            <person name="Leung T.F."/>
            <person name="Tungtrongchitr A."/>
            <person name="Tsui S.K.W."/>
        </authorList>
    </citation>
    <scope>NUCLEOTIDE SEQUENCE [LARGE SCALE GENOMIC DNA]</scope>
    <source>
        <strain evidence="2">PWHHKU_190912</strain>
    </source>
</reference>
<evidence type="ECO:0000313" key="2">
    <source>
        <dbReference type="EMBL" id="KAJ4441530.1"/>
    </source>
</evidence>
<evidence type="ECO:0000256" key="1">
    <source>
        <dbReference type="SAM" id="MobiDB-lite"/>
    </source>
</evidence>
<evidence type="ECO:0000313" key="3">
    <source>
        <dbReference type="Proteomes" id="UP001148838"/>
    </source>
</evidence>
<feature type="region of interest" description="Disordered" evidence="1">
    <location>
        <begin position="144"/>
        <end position="163"/>
    </location>
</feature>
<accession>A0ABQ8T6L3</accession>
<feature type="region of interest" description="Disordered" evidence="1">
    <location>
        <begin position="14"/>
        <end position="43"/>
    </location>
</feature>
<protein>
    <submittedName>
        <fullName evidence="2">Uncharacterized protein</fullName>
    </submittedName>
</protein>
<proteinExistence type="predicted"/>
<dbReference type="PANTHER" id="PTHR47326:SF1">
    <property type="entry name" value="HTH PSQ-TYPE DOMAIN-CONTAINING PROTEIN"/>
    <property type="match status" value="1"/>
</dbReference>